<dbReference type="Proteomes" id="UP000076532">
    <property type="component" value="Unassembled WGS sequence"/>
</dbReference>
<evidence type="ECO:0000256" key="1">
    <source>
        <dbReference type="SAM" id="Phobius"/>
    </source>
</evidence>
<keyword evidence="1" id="KW-0472">Membrane</keyword>
<dbReference type="EMBL" id="KV417575">
    <property type="protein sequence ID" value="KZP18113.1"/>
    <property type="molecule type" value="Genomic_DNA"/>
</dbReference>
<accession>A0A166GS75</accession>
<keyword evidence="3" id="KW-1185">Reference proteome</keyword>
<feature type="transmembrane region" description="Helical" evidence="1">
    <location>
        <begin position="166"/>
        <end position="187"/>
    </location>
</feature>
<gene>
    <name evidence="2" type="ORF">FIBSPDRAFT_829621</name>
</gene>
<feature type="transmembrane region" description="Helical" evidence="1">
    <location>
        <begin position="194"/>
        <end position="216"/>
    </location>
</feature>
<dbReference type="PANTHER" id="PTHR35043">
    <property type="entry name" value="TRANSCRIPTION FACTOR DOMAIN-CONTAINING PROTEIN"/>
    <property type="match status" value="1"/>
</dbReference>
<keyword evidence="1" id="KW-0812">Transmembrane</keyword>
<feature type="transmembrane region" description="Helical" evidence="1">
    <location>
        <begin position="222"/>
        <end position="244"/>
    </location>
</feature>
<name>A0A166GS75_9AGAM</name>
<keyword evidence="1" id="KW-1133">Transmembrane helix</keyword>
<evidence type="ECO:0000313" key="3">
    <source>
        <dbReference type="Proteomes" id="UP000076532"/>
    </source>
</evidence>
<proteinExistence type="predicted"/>
<dbReference type="PANTHER" id="PTHR35043:SF7">
    <property type="entry name" value="TRANSCRIPTION FACTOR DOMAIN-CONTAINING PROTEIN"/>
    <property type="match status" value="1"/>
</dbReference>
<dbReference type="AlphaFoldDB" id="A0A166GS75"/>
<sequence length="277" mass="31022">MGGLYYFDGDEPHHPASRLEVATMIRKESFKAPNILAIKGRGKRDAFSKTVTILQTLWFVMQCIARAIQHLPITNLEIATLAYTTISVAMYRFWLNKPVNVSLPIKLENIVERKLQPKDSQWFIARTILFTAGGIQDDAVDVSQLRQVPTLYSGKPTGKQVILADIIALAVGAIFGAVHCIAWSFVFPSQAEKLLWRISAVTTVAVPPFCVAVYVFQAILNYLIRMLLGVSVILTYFGILLYLVARAILLVLTFTTLRDLPPAAYETIHWMSFIPHV</sequence>
<evidence type="ECO:0000313" key="2">
    <source>
        <dbReference type="EMBL" id="KZP18113.1"/>
    </source>
</evidence>
<organism evidence="2 3">
    <name type="scientific">Athelia psychrophila</name>
    <dbReference type="NCBI Taxonomy" id="1759441"/>
    <lineage>
        <taxon>Eukaryota</taxon>
        <taxon>Fungi</taxon>
        <taxon>Dikarya</taxon>
        <taxon>Basidiomycota</taxon>
        <taxon>Agaricomycotina</taxon>
        <taxon>Agaricomycetes</taxon>
        <taxon>Agaricomycetidae</taxon>
        <taxon>Atheliales</taxon>
        <taxon>Atheliaceae</taxon>
        <taxon>Athelia</taxon>
    </lineage>
</organism>
<protein>
    <submittedName>
        <fullName evidence="2">Uncharacterized protein</fullName>
    </submittedName>
</protein>
<reference evidence="2 3" key="1">
    <citation type="journal article" date="2016" name="Mol. Biol. Evol.">
        <title>Comparative Genomics of Early-Diverging Mushroom-Forming Fungi Provides Insights into the Origins of Lignocellulose Decay Capabilities.</title>
        <authorList>
            <person name="Nagy L.G."/>
            <person name="Riley R."/>
            <person name="Tritt A."/>
            <person name="Adam C."/>
            <person name="Daum C."/>
            <person name="Floudas D."/>
            <person name="Sun H."/>
            <person name="Yadav J.S."/>
            <person name="Pangilinan J."/>
            <person name="Larsson K.H."/>
            <person name="Matsuura K."/>
            <person name="Barry K."/>
            <person name="Labutti K."/>
            <person name="Kuo R."/>
            <person name="Ohm R.A."/>
            <person name="Bhattacharya S.S."/>
            <person name="Shirouzu T."/>
            <person name="Yoshinaga Y."/>
            <person name="Martin F.M."/>
            <person name="Grigoriev I.V."/>
            <person name="Hibbett D.S."/>
        </authorList>
    </citation>
    <scope>NUCLEOTIDE SEQUENCE [LARGE SCALE GENOMIC DNA]</scope>
    <source>
        <strain evidence="2 3">CBS 109695</strain>
    </source>
</reference>
<dbReference type="OrthoDB" id="9451547at2759"/>